<dbReference type="RefSeq" id="WP_013866862.1">
    <property type="nucleotide sequence ID" value="NC_015636.1"/>
</dbReference>
<dbReference type="eggNOG" id="arCOG00854">
    <property type="taxonomic scope" value="Archaea"/>
</dbReference>
<dbReference type="NCBIfam" id="TIGR03270">
    <property type="entry name" value="methan_mark_4"/>
    <property type="match status" value="1"/>
</dbReference>
<evidence type="ECO:0000256" key="2">
    <source>
        <dbReference type="ARBA" id="ARBA00022603"/>
    </source>
</evidence>
<evidence type="ECO:0000256" key="1">
    <source>
        <dbReference type="ARBA" id="ARBA00009125"/>
    </source>
</evidence>
<organism evidence="4 5">
    <name type="scientific">Methanothermococcus okinawensis (strain DSM 14208 / JCM 11175 / IH1)</name>
    <dbReference type="NCBI Taxonomy" id="647113"/>
    <lineage>
        <taxon>Archaea</taxon>
        <taxon>Methanobacteriati</taxon>
        <taxon>Methanobacteriota</taxon>
        <taxon>Methanomada group</taxon>
        <taxon>Methanococci</taxon>
        <taxon>Methanococcales</taxon>
        <taxon>Methanococcaceae</taxon>
        <taxon>Methanothermococcus</taxon>
    </lineage>
</organism>
<dbReference type="PIRSF" id="PIRSF019709">
    <property type="entry name" value="Methyltransf_MtxX"/>
    <property type="match status" value="1"/>
</dbReference>
<dbReference type="GeneID" id="10772836"/>
<dbReference type="AlphaFoldDB" id="F8AM01"/>
<dbReference type="Proteomes" id="UP000009296">
    <property type="component" value="Chromosome"/>
</dbReference>
<reference evidence="4" key="1">
    <citation type="submission" date="2011-05" db="EMBL/GenBank/DDBJ databases">
        <title>Complete sequence of chromosome of Methanothermococcus okinawensis IH1.</title>
        <authorList>
            <consortium name="US DOE Joint Genome Institute"/>
            <person name="Lucas S."/>
            <person name="Han J."/>
            <person name="Lapidus A."/>
            <person name="Cheng J.-F."/>
            <person name="Goodwin L."/>
            <person name="Pitluck S."/>
            <person name="Peters L."/>
            <person name="Mikhailova N."/>
            <person name="Held B."/>
            <person name="Han C."/>
            <person name="Tapia R."/>
            <person name="Land M."/>
            <person name="Hauser L."/>
            <person name="Kyrpides N."/>
            <person name="Ivanova N."/>
            <person name="Pagani I."/>
            <person name="Sieprawska-Lupa M."/>
            <person name="Takai K."/>
            <person name="Miyazaki J."/>
            <person name="Whitman W."/>
            <person name="Woyke T."/>
        </authorList>
    </citation>
    <scope>NUCLEOTIDE SEQUENCE</scope>
    <source>
        <strain evidence="4">IH1</strain>
    </source>
</reference>
<keyword evidence="2" id="KW-0489">Methyltransferase</keyword>
<evidence type="ECO:0000313" key="5">
    <source>
        <dbReference type="Proteomes" id="UP000009296"/>
    </source>
</evidence>
<proteinExistence type="inferred from homology"/>
<name>F8AM01_METOI</name>
<dbReference type="GO" id="GO:0008168">
    <property type="term" value="F:methyltransferase activity"/>
    <property type="evidence" value="ECO:0007669"/>
    <property type="project" value="UniProtKB-KW"/>
</dbReference>
<accession>F8AM01</accession>
<dbReference type="OrthoDB" id="53227at2157"/>
<dbReference type="STRING" id="647113.Metok_0699"/>
<gene>
    <name evidence="4" type="ordered locus">Metok_0699</name>
</gene>
<evidence type="ECO:0000313" key="4">
    <source>
        <dbReference type="EMBL" id="AEH06676.1"/>
    </source>
</evidence>
<dbReference type="SUPFAM" id="SSF53659">
    <property type="entry name" value="Isocitrate/Isopropylmalate dehydrogenase-like"/>
    <property type="match status" value="1"/>
</dbReference>
<comment type="similarity">
    <text evidence="1">Belongs to the MtxX family.</text>
</comment>
<dbReference type="KEGG" id="mok:Metok_0699"/>
<protein>
    <submittedName>
        <fullName evidence="4">Methanogen marker protein 4</fullName>
    </submittedName>
</protein>
<keyword evidence="3" id="KW-0808">Transferase</keyword>
<dbReference type="InterPro" id="IPR016764">
    <property type="entry name" value="MeTrfase_MtxX_xsu"/>
</dbReference>
<dbReference type="EMBL" id="CP002792">
    <property type="protein sequence ID" value="AEH06676.1"/>
    <property type="molecule type" value="Genomic_DNA"/>
</dbReference>
<sequence length="270" mass="30399">MVYLMGIGKTNNEELLKAYHKLIDEGIEVKLVDDPKELISLTVNREVQGSIRGTLSSSEVIPYLKKYIGKFYRASILKNPFTNNYFLLSPVGIDEVDDENGFNDKINIINYAIKFLNNINNTNDNINNNDNNTKCNPYPKIGILSSGRLSDYGRSKKIDKSIDEGENIVKYISNSNKYNAKHTNNLVIKHKGILIEEYLKEGYNIIIAPDGISGNLIFRCLGLVCGIEGCGAVVLNNNNVKFIDTSRNGNWKRYYNAVKFLTGEILNSIK</sequence>
<keyword evidence="5" id="KW-1185">Reference proteome</keyword>
<evidence type="ECO:0000256" key="3">
    <source>
        <dbReference type="ARBA" id="ARBA00022679"/>
    </source>
</evidence>
<dbReference type="GO" id="GO:0032259">
    <property type="term" value="P:methylation"/>
    <property type="evidence" value="ECO:0007669"/>
    <property type="project" value="UniProtKB-KW"/>
</dbReference>
<dbReference type="HOGENOM" id="CLU_086562_0_0_2"/>